<accession>K4F5W0</accession>
<evidence type="ECO:0000313" key="1">
    <source>
        <dbReference type="EMBL" id="AFC21278.1"/>
    </source>
</evidence>
<gene>
    <name evidence="1" type="ORF">GAP31_098</name>
</gene>
<organism evidence="1 2">
    <name type="scientific">Cronobacter phage vB_CsaM_GAP31</name>
    <dbReference type="NCBI Taxonomy" id="1141135"/>
    <lineage>
        <taxon>Viruses</taxon>
        <taxon>Duplodnaviria</taxon>
        <taxon>Heunggongvirae</taxon>
        <taxon>Uroviricota</taxon>
        <taxon>Caudoviricetes</taxon>
        <taxon>Vequintavirinae</taxon>
        <taxon>Seunavirus</taxon>
        <taxon>Seunavirus GAP31</taxon>
    </lineage>
</organism>
<dbReference type="Proteomes" id="UP000000458">
    <property type="component" value="Segment"/>
</dbReference>
<sequence>MKLSEIKKILEKSRSNGIYFHDKGWNQDLGSVRGLAYLSKDGHLFMTYLHPLKNRRLVRPFTPDMENMLQPSESLVVWEGSV</sequence>
<proteinExistence type="predicted"/>
<reference evidence="1 2" key="1">
    <citation type="journal article" date="2012" name="J. Virol.">
        <title>Genome Sequence of Cronobacter sakazakii Myovirus vB_CsaM_GAP31.</title>
        <authorList>
            <person name="Abbasifar R."/>
            <person name="Kropinski A.M."/>
            <person name="Sabour P.M."/>
            <person name="Ackermann H.W."/>
            <person name="Alanis Villa A."/>
            <person name="Abbasifar A."/>
            <person name="Griffiths M.W."/>
        </authorList>
    </citation>
    <scope>NUCLEOTIDE SEQUENCE [LARGE SCALE GENOMIC DNA]</scope>
</reference>
<protein>
    <submittedName>
        <fullName evidence="1">Uncharacterized protein</fullName>
    </submittedName>
</protein>
<evidence type="ECO:0000313" key="2">
    <source>
        <dbReference type="Proteomes" id="UP000000458"/>
    </source>
</evidence>
<name>K4F5W0_9CAUD</name>
<dbReference type="GeneID" id="13993711"/>
<dbReference type="KEGG" id="vg:13993711"/>
<keyword evidence="2" id="KW-1185">Reference proteome</keyword>
<dbReference type="EMBL" id="JN882284">
    <property type="protein sequence ID" value="AFC21278.1"/>
    <property type="molecule type" value="Genomic_DNA"/>
</dbReference>
<dbReference type="OrthoDB" id="33801at10239"/>
<dbReference type="RefSeq" id="YP_006986933.1">
    <property type="nucleotide sequence ID" value="NC_019400.1"/>
</dbReference>